<dbReference type="Proteomes" id="UP000295087">
    <property type="component" value="Unassembled WGS sequence"/>
</dbReference>
<dbReference type="PROSITE" id="PS50977">
    <property type="entry name" value="HTH_TETR_2"/>
    <property type="match status" value="1"/>
</dbReference>
<dbReference type="PRINTS" id="PR00455">
    <property type="entry name" value="HTHTETR"/>
</dbReference>
<dbReference type="EMBL" id="SNXK01000007">
    <property type="protein sequence ID" value="TDP32023.1"/>
    <property type="molecule type" value="Genomic_DNA"/>
</dbReference>
<evidence type="ECO:0000313" key="6">
    <source>
        <dbReference type="EMBL" id="TDP32023.1"/>
    </source>
</evidence>
<keyword evidence="7" id="KW-1185">Reference proteome</keyword>
<evidence type="ECO:0000256" key="4">
    <source>
        <dbReference type="PROSITE-ProRule" id="PRU00335"/>
    </source>
</evidence>
<protein>
    <submittedName>
        <fullName evidence="6">TetR family transcriptional regulator</fullName>
    </submittedName>
</protein>
<evidence type="ECO:0000256" key="1">
    <source>
        <dbReference type="ARBA" id="ARBA00023015"/>
    </source>
</evidence>
<gene>
    <name evidence="6" type="ORF">DFR75_107248</name>
</gene>
<organism evidence="6 7">
    <name type="scientific">Nocardia ignorata</name>
    <dbReference type="NCBI Taxonomy" id="145285"/>
    <lineage>
        <taxon>Bacteria</taxon>
        <taxon>Bacillati</taxon>
        <taxon>Actinomycetota</taxon>
        <taxon>Actinomycetes</taxon>
        <taxon>Mycobacteriales</taxon>
        <taxon>Nocardiaceae</taxon>
        <taxon>Nocardia</taxon>
    </lineage>
</organism>
<dbReference type="GO" id="GO:0003700">
    <property type="term" value="F:DNA-binding transcription factor activity"/>
    <property type="evidence" value="ECO:0007669"/>
    <property type="project" value="TreeGrafter"/>
</dbReference>
<dbReference type="Pfam" id="PF00440">
    <property type="entry name" value="TetR_N"/>
    <property type="match status" value="1"/>
</dbReference>
<feature type="DNA-binding region" description="H-T-H motif" evidence="4">
    <location>
        <begin position="46"/>
        <end position="65"/>
    </location>
</feature>
<dbReference type="InterPro" id="IPR050109">
    <property type="entry name" value="HTH-type_TetR-like_transc_reg"/>
</dbReference>
<keyword evidence="3" id="KW-0804">Transcription</keyword>
<sequence length="195" mass="21466">MSENHSDPAILEATRRRLTEKQADTVDRLTRAAVDVITEQGYSGLTVRQVAAAAGVGTATAYTYFSSKEHLVAEVFWRRLLQTPQLEHDDDKSAAERVVETLRQVSLMVGGENELAGAVTSALLGQDPDVSHLRVRIGLEIRQRIARALGPDHDPDVLEAFELLYAGALVRAGMGYGTYDEMADRIEKSVYLILK</sequence>
<name>A0A4R6P4L9_NOCIG</name>
<dbReference type="PANTHER" id="PTHR30055">
    <property type="entry name" value="HTH-TYPE TRANSCRIPTIONAL REGULATOR RUTR"/>
    <property type="match status" value="1"/>
</dbReference>
<evidence type="ECO:0000256" key="3">
    <source>
        <dbReference type="ARBA" id="ARBA00023163"/>
    </source>
</evidence>
<dbReference type="InterPro" id="IPR009057">
    <property type="entry name" value="Homeodomain-like_sf"/>
</dbReference>
<comment type="caution">
    <text evidence="6">The sequence shown here is derived from an EMBL/GenBank/DDBJ whole genome shotgun (WGS) entry which is preliminary data.</text>
</comment>
<dbReference type="GO" id="GO:0000976">
    <property type="term" value="F:transcription cis-regulatory region binding"/>
    <property type="evidence" value="ECO:0007669"/>
    <property type="project" value="TreeGrafter"/>
</dbReference>
<evidence type="ECO:0000259" key="5">
    <source>
        <dbReference type="PROSITE" id="PS50977"/>
    </source>
</evidence>
<dbReference type="SUPFAM" id="SSF46689">
    <property type="entry name" value="Homeodomain-like"/>
    <property type="match status" value="1"/>
</dbReference>
<keyword evidence="2 4" id="KW-0238">DNA-binding</keyword>
<accession>A0A4R6P4L9</accession>
<dbReference type="AlphaFoldDB" id="A0A4R6P4L9"/>
<dbReference type="RefSeq" id="WP_067487504.1">
    <property type="nucleotide sequence ID" value="NZ_SNXK01000007.1"/>
</dbReference>
<dbReference type="InterPro" id="IPR001647">
    <property type="entry name" value="HTH_TetR"/>
</dbReference>
<evidence type="ECO:0000256" key="2">
    <source>
        <dbReference type="ARBA" id="ARBA00023125"/>
    </source>
</evidence>
<keyword evidence="1" id="KW-0805">Transcription regulation</keyword>
<feature type="domain" description="HTH tetR-type" evidence="5">
    <location>
        <begin position="23"/>
        <end position="83"/>
    </location>
</feature>
<dbReference type="PANTHER" id="PTHR30055:SF234">
    <property type="entry name" value="HTH-TYPE TRANSCRIPTIONAL REGULATOR BETI"/>
    <property type="match status" value="1"/>
</dbReference>
<dbReference type="PROSITE" id="PS01081">
    <property type="entry name" value="HTH_TETR_1"/>
    <property type="match status" value="1"/>
</dbReference>
<reference evidence="6 7" key="1">
    <citation type="submission" date="2019-03" db="EMBL/GenBank/DDBJ databases">
        <title>Genomic Encyclopedia of Type Strains, Phase IV (KMG-IV): sequencing the most valuable type-strain genomes for metagenomic binning, comparative biology and taxonomic classification.</title>
        <authorList>
            <person name="Goeker M."/>
        </authorList>
    </citation>
    <scope>NUCLEOTIDE SEQUENCE [LARGE SCALE GENOMIC DNA]</scope>
    <source>
        <strain evidence="6 7">DSM 44496</strain>
    </source>
</reference>
<proteinExistence type="predicted"/>
<evidence type="ECO:0000313" key="7">
    <source>
        <dbReference type="Proteomes" id="UP000295087"/>
    </source>
</evidence>
<dbReference type="Gene3D" id="1.10.357.10">
    <property type="entry name" value="Tetracycline Repressor, domain 2"/>
    <property type="match status" value="1"/>
</dbReference>
<dbReference type="InterPro" id="IPR023772">
    <property type="entry name" value="DNA-bd_HTH_TetR-type_CS"/>
</dbReference>